<gene>
    <name evidence="1" type="ORF">C1752_00797</name>
</gene>
<proteinExistence type="predicted"/>
<reference evidence="1 2" key="1">
    <citation type="journal article" date="2018" name="Sci. Rep.">
        <title>A novel species of the marine cyanobacterium Acaryochloris with a unique pigment content and lifestyle.</title>
        <authorList>
            <person name="Partensky F."/>
            <person name="Six C."/>
            <person name="Ratin M."/>
            <person name="Garczarek L."/>
            <person name="Vaulot D."/>
            <person name="Probert I."/>
            <person name="Calteau A."/>
            <person name="Gourvil P."/>
            <person name="Marie D."/>
            <person name="Grebert T."/>
            <person name="Bouchier C."/>
            <person name="Le Panse S."/>
            <person name="Gachenot M."/>
            <person name="Rodriguez F."/>
            <person name="Garrido J.L."/>
        </authorList>
    </citation>
    <scope>NUCLEOTIDE SEQUENCE [LARGE SCALE GENOMIC DNA]</scope>
    <source>
        <strain evidence="1 2">RCC1774</strain>
    </source>
</reference>
<evidence type="ECO:0008006" key="3">
    <source>
        <dbReference type="Google" id="ProtNLM"/>
    </source>
</evidence>
<dbReference type="OrthoDB" id="1115105at2"/>
<dbReference type="Pfam" id="PF10184">
    <property type="entry name" value="DUF2358"/>
    <property type="match status" value="1"/>
</dbReference>
<dbReference type="InterPro" id="IPR018790">
    <property type="entry name" value="DUF2358"/>
</dbReference>
<dbReference type="InterPro" id="IPR032710">
    <property type="entry name" value="NTF2-like_dom_sf"/>
</dbReference>
<name>A0A2W1JZS8_9CYAN</name>
<protein>
    <recommendedName>
        <fullName evidence="3">SnoaL-like domain-containing protein</fullName>
    </recommendedName>
</protein>
<sequence length="130" mass="15690">MTMIDALKEDYARFPKQQSYDLYAEDVYFEDPLNKFRGVQRYRKMIQFIQTWFIDTQMEVHDIQQQGDEITTRWTLRWQAPFPWKPKMEIPGRSELQLNEAGLICSHIDYWDCSRLDVLKQALSFRSSNI</sequence>
<dbReference type="Proteomes" id="UP000248857">
    <property type="component" value="Unassembled WGS sequence"/>
</dbReference>
<dbReference type="AlphaFoldDB" id="A0A2W1JZS8"/>
<evidence type="ECO:0000313" key="2">
    <source>
        <dbReference type="Proteomes" id="UP000248857"/>
    </source>
</evidence>
<dbReference type="RefSeq" id="WP_110984773.1">
    <property type="nucleotide sequence ID" value="NZ_CAWNWM010000002.1"/>
</dbReference>
<comment type="caution">
    <text evidence="1">The sequence shown here is derived from an EMBL/GenBank/DDBJ whole genome shotgun (WGS) entry which is preliminary data.</text>
</comment>
<accession>A0A2W1JZS8</accession>
<dbReference type="EMBL" id="PQWO01000002">
    <property type="protein sequence ID" value="PZD74874.1"/>
    <property type="molecule type" value="Genomic_DNA"/>
</dbReference>
<dbReference type="SUPFAM" id="SSF54427">
    <property type="entry name" value="NTF2-like"/>
    <property type="match status" value="1"/>
</dbReference>
<organism evidence="1 2">
    <name type="scientific">Acaryochloris thomasi RCC1774</name>
    <dbReference type="NCBI Taxonomy" id="1764569"/>
    <lineage>
        <taxon>Bacteria</taxon>
        <taxon>Bacillati</taxon>
        <taxon>Cyanobacteriota</taxon>
        <taxon>Cyanophyceae</taxon>
        <taxon>Acaryochloridales</taxon>
        <taxon>Acaryochloridaceae</taxon>
        <taxon>Acaryochloris</taxon>
        <taxon>Acaryochloris thomasi</taxon>
    </lineage>
</organism>
<dbReference type="PANTHER" id="PTHR34123">
    <property type="entry name" value="OS04G0578200 PROTEIN"/>
    <property type="match status" value="1"/>
</dbReference>
<dbReference type="Gene3D" id="3.10.450.50">
    <property type="match status" value="1"/>
</dbReference>
<dbReference type="PANTHER" id="PTHR34123:SF1">
    <property type="entry name" value="OS04G0578200 PROTEIN"/>
    <property type="match status" value="1"/>
</dbReference>
<evidence type="ECO:0000313" key="1">
    <source>
        <dbReference type="EMBL" id="PZD74874.1"/>
    </source>
</evidence>
<keyword evidence="2" id="KW-1185">Reference proteome</keyword>